<evidence type="ECO:0000256" key="9">
    <source>
        <dbReference type="ARBA" id="ARBA00023136"/>
    </source>
</evidence>
<dbReference type="InterPro" id="IPR039426">
    <property type="entry name" value="TonB-dep_rcpt-like"/>
</dbReference>
<evidence type="ECO:0000256" key="6">
    <source>
        <dbReference type="ARBA" id="ARBA00023004"/>
    </source>
</evidence>
<dbReference type="STRING" id="76947.GCA_002080435_00453"/>
<evidence type="ECO:0000256" key="10">
    <source>
        <dbReference type="ARBA" id="ARBA00023237"/>
    </source>
</evidence>
<evidence type="ECO:0000256" key="1">
    <source>
        <dbReference type="ARBA" id="ARBA00004571"/>
    </source>
</evidence>
<evidence type="ECO:0000256" key="12">
    <source>
        <dbReference type="SAM" id="SignalP"/>
    </source>
</evidence>
<organism evidence="14 15">
    <name type="scientific">Sphingobium herbicidovorans (strain ATCC 700291 / DSM 11019 / CCUG 56400 / KCTC 2939 / LMG 18315 / NBRC 16415 / MH)</name>
    <name type="common">Sphingomonas herbicidovorans</name>
    <dbReference type="NCBI Taxonomy" id="1219045"/>
    <lineage>
        <taxon>Bacteria</taxon>
        <taxon>Pseudomonadati</taxon>
        <taxon>Pseudomonadota</taxon>
        <taxon>Alphaproteobacteria</taxon>
        <taxon>Sphingomonadales</taxon>
        <taxon>Sphingomonadaceae</taxon>
        <taxon>Sphingobium</taxon>
    </lineage>
</organism>
<proteinExistence type="inferred from homology"/>
<dbReference type="eggNOG" id="COG4771">
    <property type="taxonomic scope" value="Bacteria"/>
</dbReference>
<dbReference type="Gene3D" id="2.40.170.20">
    <property type="entry name" value="TonB-dependent receptor, beta-barrel domain"/>
    <property type="match status" value="1"/>
</dbReference>
<reference evidence="14" key="1">
    <citation type="submission" date="2014-08" db="EMBL/GenBank/DDBJ databases">
        <title>Draft genome sequences of Sphingobium herbicidovorans.</title>
        <authorList>
            <person name="Gan H.M."/>
            <person name="Gan H.Y."/>
            <person name="Savka M.A."/>
        </authorList>
    </citation>
    <scope>NUCLEOTIDE SEQUENCE [LARGE SCALE GENOMIC DNA]</scope>
    <source>
        <strain evidence="14">NBRC 16415</strain>
    </source>
</reference>
<keyword evidence="5" id="KW-0812">Transmembrane</keyword>
<evidence type="ECO:0000256" key="5">
    <source>
        <dbReference type="ARBA" id="ARBA00022692"/>
    </source>
</evidence>
<evidence type="ECO:0000256" key="8">
    <source>
        <dbReference type="ARBA" id="ARBA00023077"/>
    </source>
</evidence>
<comment type="subcellular location">
    <subcellularLocation>
        <location evidence="1">Cell outer membrane</location>
        <topology evidence="1">Multi-pass membrane protein</topology>
    </subcellularLocation>
</comment>
<keyword evidence="14" id="KW-0675">Receptor</keyword>
<gene>
    <name evidence="14" type="ORF">BV98_000950</name>
</gene>
<dbReference type="InterPro" id="IPR036942">
    <property type="entry name" value="Beta-barrel_TonB_sf"/>
</dbReference>
<dbReference type="GO" id="GO:0009279">
    <property type="term" value="C:cell outer membrane"/>
    <property type="evidence" value="ECO:0007669"/>
    <property type="project" value="UniProtKB-SubCell"/>
</dbReference>
<feature type="domain" description="Secretin/TonB short N-terminal" evidence="13">
    <location>
        <begin position="49"/>
        <end position="100"/>
    </location>
</feature>
<keyword evidence="8 11" id="KW-0798">TonB box</keyword>
<keyword evidence="4" id="KW-0410">Iron transport</keyword>
<keyword evidence="2" id="KW-0813">Transport</keyword>
<keyword evidence="6" id="KW-0408">Iron</keyword>
<evidence type="ECO:0000256" key="7">
    <source>
        <dbReference type="ARBA" id="ARBA00023065"/>
    </source>
</evidence>
<comment type="similarity">
    <text evidence="11">Belongs to the TonB-dependent receptor family.</text>
</comment>
<keyword evidence="15" id="KW-1185">Reference proteome</keyword>
<dbReference type="InterPro" id="IPR000531">
    <property type="entry name" value="Beta-barrel_TonB"/>
</dbReference>
<keyword evidence="3" id="KW-1134">Transmembrane beta strand</keyword>
<sequence>MHRHADIIFVAAVAIAAAVPADAADRQMVSIAPGRLGEAVILLGRQTGSSIGISDQSLATLSTPAVNGRLTAEAALKRLLRGASASVQRIDANTWRIVRKAPLRPATKAAPAQTVPIAAPPPAEIVVTASKRDLPLPRYPGLVEVVDYNALPSGEAAAGTASLLSRVASLSSTHAGSGRNKLFLRAIADSAVAGPTQATTGQYLGDMRLNYAAPDPDLRLYDMQGVEVLEGPQGTLYGAGSLGGIIRMIPNPPNLARYGGNISAGVSAIRNGDPGGDLSATLNVPIAPERLALRLVGYGVREGGYIDDVRRGLDDVNRTATYGGRANLRFAPDENWTIDLGGVYQHIKGDDAQYADRTIGDLSRASSVAQPYSSDYALVNLRVERQWNDLRFISSTGYVRNILSESYDATQPDTPASLFRQRNRVSIFSTENRLVRDLDNGLGWIIGASYLESTSAITRSLTSYGAAPVLAQVIPGVPLYGGGLPATATGVRNSIREATMFGEASLELAAGLVVTAGGRLTNSRLSGQALDPIPLLSSAEIARAEAQADRNETIFLPSLSLLSDAVPGLTVYARFQQGFRPGGLAVDDQHVRRFSNDRISTLEAGFRKGLPGRDPIALSASFAYTDWRDIQADVIDRIGLPATANIGDGRIYTVEGRIAVRPLPALTLDGSIIYNDSRLHRPTPFVRALTLADQSLALPNVANLGGRLAIDYRRWISDDISMHLTGSARYVGTSRLGVGPVLGRNQGDYVDTAMTASVSRGPLQLSLTLTNLLDSEGNRFSLGTPFDLRGDYVTPLRPRTVRIGIDFAF</sequence>
<dbReference type="SUPFAM" id="SSF56935">
    <property type="entry name" value="Porins"/>
    <property type="match status" value="1"/>
</dbReference>
<dbReference type="AlphaFoldDB" id="A0A086PCS3"/>
<dbReference type="Gene3D" id="3.55.50.30">
    <property type="match status" value="1"/>
</dbReference>
<keyword evidence="12" id="KW-0732">Signal</keyword>
<evidence type="ECO:0000256" key="3">
    <source>
        <dbReference type="ARBA" id="ARBA00022452"/>
    </source>
</evidence>
<dbReference type="Pfam" id="PF07715">
    <property type="entry name" value="Plug"/>
    <property type="match status" value="1"/>
</dbReference>
<keyword evidence="7" id="KW-0406">Ion transport</keyword>
<feature type="chain" id="PRO_5001813191" evidence="12">
    <location>
        <begin position="24"/>
        <end position="809"/>
    </location>
</feature>
<evidence type="ECO:0000256" key="11">
    <source>
        <dbReference type="RuleBase" id="RU003357"/>
    </source>
</evidence>
<protein>
    <submittedName>
        <fullName evidence="14">TonB-denpendent receptor</fullName>
    </submittedName>
</protein>
<dbReference type="InterPro" id="IPR011662">
    <property type="entry name" value="Secretin/TonB_short_N"/>
</dbReference>
<keyword evidence="9 11" id="KW-0472">Membrane</keyword>
<comment type="caution">
    <text evidence="14">The sequence shown here is derived from an EMBL/GenBank/DDBJ whole genome shotgun (WGS) entry which is preliminary data.</text>
</comment>
<evidence type="ECO:0000256" key="4">
    <source>
        <dbReference type="ARBA" id="ARBA00022496"/>
    </source>
</evidence>
<evidence type="ECO:0000256" key="2">
    <source>
        <dbReference type="ARBA" id="ARBA00022448"/>
    </source>
</evidence>
<evidence type="ECO:0000313" key="15">
    <source>
        <dbReference type="Proteomes" id="UP000024284"/>
    </source>
</evidence>
<dbReference type="InterPro" id="IPR012910">
    <property type="entry name" value="Plug_dom"/>
</dbReference>
<dbReference type="Proteomes" id="UP000024284">
    <property type="component" value="Unassembled WGS sequence"/>
</dbReference>
<evidence type="ECO:0000259" key="13">
    <source>
        <dbReference type="SMART" id="SM00965"/>
    </source>
</evidence>
<dbReference type="PATRIC" id="fig|1219045.3.peg.969"/>
<dbReference type="GO" id="GO:0006826">
    <property type="term" value="P:iron ion transport"/>
    <property type="evidence" value="ECO:0007669"/>
    <property type="project" value="UniProtKB-KW"/>
</dbReference>
<keyword evidence="10" id="KW-0998">Cell outer membrane</keyword>
<dbReference type="EMBL" id="JFZA02000005">
    <property type="protein sequence ID" value="KFG91191.1"/>
    <property type="molecule type" value="Genomic_DNA"/>
</dbReference>
<dbReference type="PANTHER" id="PTHR32552">
    <property type="entry name" value="FERRICHROME IRON RECEPTOR-RELATED"/>
    <property type="match status" value="1"/>
</dbReference>
<dbReference type="SMART" id="SM00965">
    <property type="entry name" value="STN"/>
    <property type="match status" value="1"/>
</dbReference>
<dbReference type="RefSeq" id="WP_037463050.1">
    <property type="nucleotide sequence ID" value="NZ_BCZD01000017.1"/>
</dbReference>
<dbReference type="Pfam" id="PF00593">
    <property type="entry name" value="TonB_dep_Rec_b-barrel"/>
    <property type="match status" value="1"/>
</dbReference>
<feature type="signal peptide" evidence="12">
    <location>
        <begin position="1"/>
        <end position="23"/>
    </location>
</feature>
<evidence type="ECO:0000313" key="14">
    <source>
        <dbReference type="EMBL" id="KFG91191.1"/>
    </source>
</evidence>
<accession>A0A086PCS3</accession>
<name>A0A086PCS3_SPHHM</name>
<dbReference type="OrthoDB" id="9760333at2"/>
<dbReference type="PANTHER" id="PTHR32552:SF81">
    <property type="entry name" value="TONB-DEPENDENT OUTER MEMBRANE RECEPTOR"/>
    <property type="match status" value="1"/>
</dbReference>